<dbReference type="EMBL" id="AGNK02005624">
    <property type="status" value="NOT_ANNOTATED_CDS"/>
    <property type="molecule type" value="Genomic_DNA"/>
</dbReference>
<protein>
    <submittedName>
        <fullName evidence="1">Uncharacterized protein</fullName>
    </submittedName>
</protein>
<dbReference type="Proteomes" id="UP000004995">
    <property type="component" value="Unassembled WGS sequence"/>
</dbReference>
<dbReference type="Gramene" id="KQK89124">
    <property type="protein sequence ID" value="KQK89124"/>
    <property type="gene ID" value="SETIT_038392mg"/>
</dbReference>
<dbReference type="InParanoid" id="K4AHN5"/>
<dbReference type="AlphaFoldDB" id="K4AHN5"/>
<proteinExistence type="predicted"/>
<reference evidence="2" key="1">
    <citation type="journal article" date="2012" name="Nat. Biotechnol.">
        <title>Reference genome sequence of the model plant Setaria.</title>
        <authorList>
            <person name="Bennetzen J.L."/>
            <person name="Schmutz J."/>
            <person name="Wang H."/>
            <person name="Percifield R."/>
            <person name="Hawkins J."/>
            <person name="Pontaroli A.C."/>
            <person name="Estep M."/>
            <person name="Feng L."/>
            <person name="Vaughn J.N."/>
            <person name="Grimwood J."/>
            <person name="Jenkins J."/>
            <person name="Barry K."/>
            <person name="Lindquist E."/>
            <person name="Hellsten U."/>
            <person name="Deshpande S."/>
            <person name="Wang X."/>
            <person name="Wu X."/>
            <person name="Mitros T."/>
            <person name="Triplett J."/>
            <person name="Yang X."/>
            <person name="Ye C.Y."/>
            <person name="Mauro-Herrera M."/>
            <person name="Wang L."/>
            <person name="Li P."/>
            <person name="Sharma M."/>
            <person name="Sharma R."/>
            <person name="Ronald P.C."/>
            <person name="Panaud O."/>
            <person name="Kellogg E.A."/>
            <person name="Brutnell T.P."/>
            <person name="Doust A.N."/>
            <person name="Tuskan G.A."/>
            <person name="Rokhsar D."/>
            <person name="Devos K.M."/>
        </authorList>
    </citation>
    <scope>NUCLEOTIDE SEQUENCE [LARGE SCALE GENOMIC DNA]</scope>
    <source>
        <strain evidence="2">cv. Yugu1</strain>
    </source>
</reference>
<dbReference type="EnsemblPlants" id="KQK89124">
    <property type="protein sequence ID" value="KQK89124"/>
    <property type="gene ID" value="SETIT_038392mg"/>
</dbReference>
<dbReference type="HOGENOM" id="CLU_2780693_0_0_1"/>
<accession>K4AHN5</accession>
<name>K4AHN5_SETIT</name>
<evidence type="ECO:0000313" key="1">
    <source>
        <dbReference type="EnsemblPlants" id="KQK89124"/>
    </source>
</evidence>
<reference evidence="1" key="2">
    <citation type="submission" date="2018-08" db="UniProtKB">
        <authorList>
            <consortium name="EnsemblPlants"/>
        </authorList>
    </citation>
    <scope>IDENTIFICATION</scope>
    <source>
        <strain evidence="1">Yugu1</strain>
    </source>
</reference>
<sequence length="69" mass="7716">MQPAQMNIPRNYGETAHFLKRTAQITSAQLQKRLKLLRGWEGRENAAGLGVSLINMENTQVLPCTTMTS</sequence>
<evidence type="ECO:0000313" key="2">
    <source>
        <dbReference type="Proteomes" id="UP000004995"/>
    </source>
</evidence>
<organism evidence="1 2">
    <name type="scientific">Setaria italica</name>
    <name type="common">Foxtail millet</name>
    <name type="synonym">Panicum italicum</name>
    <dbReference type="NCBI Taxonomy" id="4555"/>
    <lineage>
        <taxon>Eukaryota</taxon>
        <taxon>Viridiplantae</taxon>
        <taxon>Streptophyta</taxon>
        <taxon>Embryophyta</taxon>
        <taxon>Tracheophyta</taxon>
        <taxon>Spermatophyta</taxon>
        <taxon>Magnoliopsida</taxon>
        <taxon>Liliopsida</taxon>
        <taxon>Poales</taxon>
        <taxon>Poaceae</taxon>
        <taxon>PACMAD clade</taxon>
        <taxon>Panicoideae</taxon>
        <taxon>Panicodae</taxon>
        <taxon>Paniceae</taxon>
        <taxon>Cenchrinae</taxon>
        <taxon>Setaria</taxon>
    </lineage>
</organism>
<keyword evidence="2" id="KW-1185">Reference proteome</keyword>